<dbReference type="InterPro" id="IPR037018">
    <property type="entry name" value="GH65_N"/>
</dbReference>
<accession>A0ABN5X0M6</accession>
<dbReference type="Gene3D" id="2.70.98.40">
    <property type="entry name" value="Glycoside hydrolase, family 65, N-terminal domain"/>
    <property type="match status" value="1"/>
</dbReference>
<dbReference type="EMBL" id="AP019416">
    <property type="protein sequence ID" value="BBI52615.1"/>
    <property type="molecule type" value="Genomic_DNA"/>
</dbReference>
<protein>
    <recommendedName>
        <fullName evidence="1">Glycosyl hydrolase 94 supersandwich domain-containing protein</fullName>
    </recommendedName>
</protein>
<sequence>MFVVTEYLEAFNALIATRRRRSPDEEPVWAAHFAVVEGDTVGELEFETDRARFLGRGRSTLHASALAAGQHLSGSVGSVLDPIFALRYCLRVAPGKAARIAYWTVVASSREALMDLIDKHHDRSAFERAKTLAWAPGAGAASPFGHSA</sequence>
<evidence type="ECO:0000259" key="1">
    <source>
        <dbReference type="Pfam" id="PF06165"/>
    </source>
</evidence>
<dbReference type="InterPro" id="IPR010383">
    <property type="entry name" value="Glyco_hydrolase_94_b-supersand"/>
</dbReference>
<gene>
    <name evidence="2" type="ORF">HORIV_50360</name>
</gene>
<feature type="domain" description="Glycosyl hydrolase 94 supersandwich" evidence="1">
    <location>
        <begin position="1"/>
        <end position="122"/>
    </location>
</feature>
<name>A0ABN5X0M6_9GAMM</name>
<dbReference type="InterPro" id="IPR011013">
    <property type="entry name" value="Gal_mutarotase_sf_dom"/>
</dbReference>
<dbReference type="Proteomes" id="UP000289555">
    <property type="component" value="Chromosome"/>
</dbReference>
<keyword evidence="3" id="KW-1185">Reference proteome</keyword>
<evidence type="ECO:0000313" key="3">
    <source>
        <dbReference type="Proteomes" id="UP000289555"/>
    </source>
</evidence>
<organism evidence="2 3">
    <name type="scientific">Vreelandella olivaria</name>
    <dbReference type="NCBI Taxonomy" id="390919"/>
    <lineage>
        <taxon>Bacteria</taxon>
        <taxon>Pseudomonadati</taxon>
        <taxon>Pseudomonadota</taxon>
        <taxon>Gammaproteobacteria</taxon>
        <taxon>Oceanospirillales</taxon>
        <taxon>Halomonadaceae</taxon>
        <taxon>Vreelandella</taxon>
    </lineage>
</organism>
<dbReference type="SUPFAM" id="SSF74650">
    <property type="entry name" value="Galactose mutarotase-like"/>
    <property type="match status" value="1"/>
</dbReference>
<dbReference type="Pfam" id="PF06165">
    <property type="entry name" value="GH94_b-supersand"/>
    <property type="match status" value="1"/>
</dbReference>
<reference evidence="3" key="1">
    <citation type="journal article" date="2019" name="Microbiol. Resour. Announc.">
        <title>Complete Genome Sequence of Halomonas olivaria, a Moderately Halophilic Bacterium Isolated from Olive Processing Effluents, Obtained by Nanopore Sequencing.</title>
        <authorList>
            <person name="Nagata S."/>
            <person name="Ii K.M."/>
            <person name="Tsukimi T."/>
            <person name="Miura M.C."/>
            <person name="Galipon J."/>
            <person name="Arakawa K."/>
        </authorList>
    </citation>
    <scope>NUCLEOTIDE SEQUENCE [LARGE SCALE GENOMIC DNA]</scope>
    <source>
        <strain evidence="3">TYRC17</strain>
    </source>
</reference>
<proteinExistence type="predicted"/>
<evidence type="ECO:0000313" key="2">
    <source>
        <dbReference type="EMBL" id="BBI52615.1"/>
    </source>
</evidence>